<evidence type="ECO:0000259" key="9">
    <source>
        <dbReference type="Pfam" id="PF22692"/>
    </source>
</evidence>
<dbReference type="GO" id="GO:0005829">
    <property type="term" value="C:cytosol"/>
    <property type="evidence" value="ECO:0007669"/>
    <property type="project" value="TreeGrafter"/>
</dbReference>
<gene>
    <name evidence="10" type="primary">flgE</name>
    <name evidence="10" type="ORF">HPTL_1548</name>
</gene>
<feature type="domain" description="Flagellar basal body rod protein N-terminal" evidence="6">
    <location>
        <begin position="6"/>
        <end position="33"/>
    </location>
</feature>
<dbReference type="KEGG" id="htl:HPTL_1548"/>
<evidence type="ECO:0000256" key="1">
    <source>
        <dbReference type="ARBA" id="ARBA00004117"/>
    </source>
</evidence>
<dbReference type="NCBIfam" id="TIGR03506">
    <property type="entry name" value="FlgEFG_subfam"/>
    <property type="match status" value="1"/>
</dbReference>
<comment type="function">
    <text evidence="5">A flexible structure which links the flagellar filament to the drive apparatus in the basal body.</text>
</comment>
<dbReference type="OrthoDB" id="5288318at2"/>
<dbReference type="InterPro" id="IPR037058">
    <property type="entry name" value="Falgellar_hook_FlgE_sf"/>
</dbReference>
<organism evidence="10 11">
    <name type="scientific">Hydrogenophilus thermoluteolus</name>
    <name type="common">Pseudomonas hydrogenothermophila</name>
    <dbReference type="NCBI Taxonomy" id="297"/>
    <lineage>
        <taxon>Bacteria</taxon>
        <taxon>Pseudomonadati</taxon>
        <taxon>Pseudomonadota</taxon>
        <taxon>Hydrogenophilia</taxon>
        <taxon>Hydrogenophilales</taxon>
        <taxon>Hydrogenophilaceae</taxon>
        <taxon>Hydrogenophilus</taxon>
    </lineage>
</organism>
<dbReference type="GO" id="GO:0009425">
    <property type="term" value="C:bacterial-type flagellum basal body"/>
    <property type="evidence" value="ECO:0007669"/>
    <property type="project" value="UniProtKB-SubCell"/>
</dbReference>
<dbReference type="GO" id="GO:0009424">
    <property type="term" value="C:bacterial-type flagellum hook"/>
    <property type="evidence" value="ECO:0007669"/>
    <property type="project" value="TreeGrafter"/>
</dbReference>
<dbReference type="Proteomes" id="UP000262004">
    <property type="component" value="Chromosome"/>
</dbReference>
<dbReference type="Pfam" id="PF06429">
    <property type="entry name" value="Flg_bbr_C"/>
    <property type="match status" value="1"/>
</dbReference>
<dbReference type="InterPro" id="IPR010930">
    <property type="entry name" value="Flg_bb/hook_C_dom"/>
</dbReference>
<evidence type="ECO:0000313" key="11">
    <source>
        <dbReference type="Proteomes" id="UP000262004"/>
    </source>
</evidence>
<evidence type="ECO:0000259" key="7">
    <source>
        <dbReference type="Pfam" id="PF06429"/>
    </source>
</evidence>
<dbReference type="InterPro" id="IPR011491">
    <property type="entry name" value="FlgE_D2"/>
</dbReference>
<evidence type="ECO:0000259" key="6">
    <source>
        <dbReference type="Pfam" id="PF00460"/>
    </source>
</evidence>
<keyword evidence="10" id="KW-0282">Flagellum</keyword>
<accession>A0A2Z6DZN6</accession>
<dbReference type="InterPro" id="IPR053967">
    <property type="entry name" value="LlgE_F_G-like_D1"/>
</dbReference>
<keyword evidence="10" id="KW-0969">Cilium</keyword>
<dbReference type="Pfam" id="PF07559">
    <property type="entry name" value="FlgE_D2"/>
    <property type="match status" value="1"/>
</dbReference>
<evidence type="ECO:0000256" key="2">
    <source>
        <dbReference type="ARBA" id="ARBA00009677"/>
    </source>
</evidence>
<comment type="subcellular location">
    <subcellularLocation>
        <location evidence="1 5">Bacterial flagellum basal body</location>
    </subcellularLocation>
</comment>
<dbReference type="Pfam" id="PF22692">
    <property type="entry name" value="LlgE_F_G_D1"/>
    <property type="match status" value="1"/>
</dbReference>
<proteinExistence type="inferred from homology"/>
<keyword evidence="11" id="KW-1185">Reference proteome</keyword>
<feature type="domain" description="Flagellar basal-body/hook protein C-terminal" evidence="7">
    <location>
        <begin position="366"/>
        <end position="409"/>
    </location>
</feature>
<sequence>MAFQQGLSGLSSSAKALDVISHNVANANTTGFKANQTVFADVYSTTLGANPYMQVGSGVSVPAVRQSFTQGSITTTGNALDMAINGEGFFITKRPVANDLQMFYTRAGEFQLDKDGYVISANGYQLLGYPGAAGAGDPQPIRVPFDAGKPAETSQVEMTFNLDAGQPAITATFDATNPDTYNFSTSVQVYDSLGIAHNLTFYFQKTAPGSWNVYGSFDGDPTLVTNNPIGTMTFDGAGALTSSPNLTVNVTSPLSNGADFGGNGDGVVDVTFNATQYSLASSVTTLTQDGQPAGELASVSVTKEGRLQARYTNGDVKDIATVAIATFRNPNALISMGDNMWAASLESGQAAAGIPGSGTRGFISGGAVESSNVDLTAELVNMIIQQRAYQANAQSIRTQDQILQTVINLR</sequence>
<evidence type="ECO:0000256" key="5">
    <source>
        <dbReference type="RuleBase" id="RU362116"/>
    </source>
</evidence>
<name>A0A2Z6DZN6_HYDTE</name>
<dbReference type="PANTHER" id="PTHR30435:SF1">
    <property type="entry name" value="FLAGELLAR HOOK PROTEIN FLGE"/>
    <property type="match status" value="1"/>
</dbReference>
<reference evidence="10 11" key="1">
    <citation type="submission" date="2018-04" db="EMBL/GenBank/DDBJ databases">
        <title>Complete genome sequence of Hydrogenophilus thermoluteolus TH-1.</title>
        <authorList>
            <person name="Arai H."/>
        </authorList>
    </citation>
    <scope>NUCLEOTIDE SEQUENCE [LARGE SCALE GENOMIC DNA]</scope>
    <source>
        <strain evidence="10 11">TH-1</strain>
    </source>
</reference>
<evidence type="ECO:0000259" key="8">
    <source>
        <dbReference type="Pfam" id="PF07559"/>
    </source>
</evidence>
<dbReference type="GO" id="GO:0071978">
    <property type="term" value="P:bacterial-type flagellum-dependent swarming motility"/>
    <property type="evidence" value="ECO:0007669"/>
    <property type="project" value="TreeGrafter"/>
</dbReference>
<dbReference type="InterPro" id="IPR001444">
    <property type="entry name" value="Flag_bb_rod_N"/>
</dbReference>
<dbReference type="PANTHER" id="PTHR30435">
    <property type="entry name" value="FLAGELLAR PROTEIN"/>
    <property type="match status" value="1"/>
</dbReference>
<dbReference type="AlphaFoldDB" id="A0A2Z6DZN6"/>
<feature type="domain" description="Flagellar hook protein FlgE/F/G-like D1" evidence="9">
    <location>
        <begin position="83"/>
        <end position="147"/>
    </location>
</feature>
<dbReference type="RefSeq" id="WP_119335512.1">
    <property type="nucleotide sequence ID" value="NZ_AP018558.1"/>
</dbReference>
<comment type="similarity">
    <text evidence="2 5">Belongs to the flagella basal body rod proteins family.</text>
</comment>
<dbReference type="Gene3D" id="2.60.98.20">
    <property type="entry name" value="Flagellar hook protein FlgE"/>
    <property type="match status" value="1"/>
</dbReference>
<evidence type="ECO:0000256" key="3">
    <source>
        <dbReference type="ARBA" id="ARBA00019015"/>
    </source>
</evidence>
<keyword evidence="4 5" id="KW-0975">Bacterial flagellum</keyword>
<dbReference type="NCBIfam" id="NF004238">
    <property type="entry name" value="PRK05682.1-1"/>
    <property type="match status" value="1"/>
</dbReference>
<dbReference type="EMBL" id="AP018558">
    <property type="protein sequence ID" value="BBD77808.1"/>
    <property type="molecule type" value="Genomic_DNA"/>
</dbReference>
<evidence type="ECO:0000313" key="10">
    <source>
        <dbReference type="EMBL" id="BBD77808.1"/>
    </source>
</evidence>
<protein>
    <recommendedName>
        <fullName evidence="3 5">Flagellar hook protein FlgE</fullName>
    </recommendedName>
</protein>
<dbReference type="InterPro" id="IPR037925">
    <property type="entry name" value="FlgE/F/G-like"/>
</dbReference>
<dbReference type="SUPFAM" id="SSF117143">
    <property type="entry name" value="Flagellar hook protein flgE"/>
    <property type="match status" value="1"/>
</dbReference>
<evidence type="ECO:0000256" key="4">
    <source>
        <dbReference type="ARBA" id="ARBA00023143"/>
    </source>
</evidence>
<dbReference type="Pfam" id="PF00460">
    <property type="entry name" value="Flg_bb_rod"/>
    <property type="match status" value="1"/>
</dbReference>
<dbReference type="InterPro" id="IPR020013">
    <property type="entry name" value="Flagellar_FlgE/F/G"/>
</dbReference>
<keyword evidence="10" id="KW-0966">Cell projection</keyword>
<feature type="domain" description="Flagellar hook protein FlgE D2" evidence="8">
    <location>
        <begin position="161"/>
        <end position="290"/>
    </location>
</feature>